<dbReference type="AlphaFoldDB" id="A0A5E4CBW9"/>
<keyword evidence="2" id="KW-1185">Reference proteome</keyword>
<reference evidence="1" key="1">
    <citation type="submission" date="2019-04" db="EMBL/GenBank/DDBJ databases">
        <authorList>
            <person name="Alioto T."/>
            <person name="Alioto T."/>
        </authorList>
    </citation>
    <scope>NUCLEOTIDE SEQUENCE [LARGE SCALE GENOMIC DNA]</scope>
</reference>
<sequence length="83" mass="8757">PQNNTQTPLAQTCCAKATCSASRAVHPGHPPLLASHWHGSGEFICEASLLELLPKPSSDIANQARVQEELPRPGKRATCSADG</sequence>
<comment type="caution">
    <text evidence="1">The sequence shown here is derived from an EMBL/GenBank/DDBJ whole genome shotgun (WGS) entry which is preliminary data.</text>
</comment>
<gene>
    <name evidence="1" type="ORF">MONAX_5E029451</name>
</gene>
<accession>A0A5E4CBW9</accession>
<protein>
    <submittedName>
        <fullName evidence="1">Uncharacterized protein</fullName>
    </submittedName>
</protein>
<dbReference type="EMBL" id="CABDUW010001158">
    <property type="protein sequence ID" value="VTJ79206.1"/>
    <property type="molecule type" value="Genomic_DNA"/>
</dbReference>
<dbReference type="Proteomes" id="UP000335636">
    <property type="component" value="Unassembled WGS sequence"/>
</dbReference>
<feature type="non-terminal residue" evidence="1">
    <location>
        <position position="1"/>
    </location>
</feature>
<proteinExistence type="predicted"/>
<evidence type="ECO:0000313" key="1">
    <source>
        <dbReference type="EMBL" id="VTJ79206.1"/>
    </source>
</evidence>
<name>A0A5E4CBW9_MARMO</name>
<evidence type="ECO:0000313" key="2">
    <source>
        <dbReference type="Proteomes" id="UP000335636"/>
    </source>
</evidence>
<organism evidence="1 2">
    <name type="scientific">Marmota monax</name>
    <name type="common">Woodchuck</name>
    <dbReference type="NCBI Taxonomy" id="9995"/>
    <lineage>
        <taxon>Eukaryota</taxon>
        <taxon>Metazoa</taxon>
        <taxon>Chordata</taxon>
        <taxon>Craniata</taxon>
        <taxon>Vertebrata</taxon>
        <taxon>Euteleostomi</taxon>
        <taxon>Mammalia</taxon>
        <taxon>Eutheria</taxon>
        <taxon>Euarchontoglires</taxon>
        <taxon>Glires</taxon>
        <taxon>Rodentia</taxon>
        <taxon>Sciuromorpha</taxon>
        <taxon>Sciuridae</taxon>
        <taxon>Xerinae</taxon>
        <taxon>Marmotini</taxon>
        <taxon>Marmota</taxon>
    </lineage>
</organism>